<evidence type="ECO:0000313" key="2">
    <source>
        <dbReference type="Proteomes" id="UP000245362"/>
    </source>
</evidence>
<evidence type="ECO:0000313" key="1">
    <source>
        <dbReference type="EMBL" id="PWI34927.1"/>
    </source>
</evidence>
<dbReference type="OrthoDB" id="9812605at2"/>
<dbReference type="RefSeq" id="WP_109318080.1">
    <property type="nucleotide sequence ID" value="NZ_QFWT01000001.1"/>
</dbReference>
<reference evidence="1 2" key="1">
    <citation type="submission" date="2018-05" db="EMBL/GenBank/DDBJ databases">
        <title>Vibrio limimaris sp. nov., isolated from marine sediment.</title>
        <authorList>
            <person name="Li C.-M."/>
        </authorList>
    </citation>
    <scope>NUCLEOTIDE SEQUENCE [LARGE SCALE GENOMIC DNA]</scope>
    <source>
        <strain evidence="1 2">E4404</strain>
    </source>
</reference>
<name>A0A2U3BDT0_9VIBR</name>
<protein>
    <submittedName>
        <fullName evidence="1">Uncharacterized protein</fullName>
    </submittedName>
</protein>
<organism evidence="1 2">
    <name type="scientific">Vibrio albus</name>
    <dbReference type="NCBI Taxonomy" id="2200953"/>
    <lineage>
        <taxon>Bacteria</taxon>
        <taxon>Pseudomonadati</taxon>
        <taxon>Pseudomonadota</taxon>
        <taxon>Gammaproteobacteria</taxon>
        <taxon>Vibrionales</taxon>
        <taxon>Vibrionaceae</taxon>
        <taxon>Vibrio</taxon>
    </lineage>
</organism>
<sequence>MEAYPIYEVIDKEFDDFEDMGTKSKFWYSDSKTGQQYLFKSTHTEDKHHNPVIRPGEDWAEKIACENEKDYLQEIVAKAQQKE</sequence>
<gene>
    <name evidence="1" type="ORF">DI392_01220</name>
</gene>
<accession>A0A2U3BDT0</accession>
<dbReference type="AlphaFoldDB" id="A0A2U3BDT0"/>
<comment type="caution">
    <text evidence="1">The sequence shown here is derived from an EMBL/GenBank/DDBJ whole genome shotgun (WGS) entry which is preliminary data.</text>
</comment>
<dbReference type="Proteomes" id="UP000245362">
    <property type="component" value="Unassembled WGS sequence"/>
</dbReference>
<dbReference type="EMBL" id="QFWT01000001">
    <property type="protein sequence ID" value="PWI34927.1"/>
    <property type="molecule type" value="Genomic_DNA"/>
</dbReference>
<keyword evidence="2" id="KW-1185">Reference proteome</keyword>
<proteinExistence type="predicted"/>